<protein>
    <recommendedName>
        <fullName evidence="5">Type IV secretion system protein</fullName>
    </recommendedName>
</protein>
<evidence type="ECO:0000313" key="3">
    <source>
        <dbReference type="EMBL" id="MDT0262466.1"/>
    </source>
</evidence>
<keyword evidence="2" id="KW-1133">Transmembrane helix</keyword>
<gene>
    <name evidence="3" type="ORF">RM423_13795</name>
</gene>
<feature type="transmembrane region" description="Helical" evidence="2">
    <location>
        <begin position="69"/>
        <end position="94"/>
    </location>
</feature>
<feature type="transmembrane region" description="Helical" evidence="2">
    <location>
        <begin position="208"/>
        <end position="229"/>
    </location>
</feature>
<keyword evidence="2" id="KW-0472">Membrane</keyword>
<evidence type="ECO:0000256" key="2">
    <source>
        <dbReference type="SAM" id="Phobius"/>
    </source>
</evidence>
<feature type="region of interest" description="Disordered" evidence="1">
    <location>
        <begin position="263"/>
        <end position="341"/>
    </location>
</feature>
<accession>A0ABU2JBW0</accession>
<feature type="transmembrane region" description="Helical" evidence="2">
    <location>
        <begin position="114"/>
        <end position="139"/>
    </location>
</feature>
<reference evidence="4" key="1">
    <citation type="submission" date="2023-07" db="EMBL/GenBank/DDBJ databases">
        <title>30 novel species of actinomycetes from the DSMZ collection.</title>
        <authorList>
            <person name="Nouioui I."/>
        </authorList>
    </citation>
    <scope>NUCLEOTIDE SEQUENCE [LARGE SCALE GENOMIC DNA]</scope>
    <source>
        <strain evidence="4">DSM 44399</strain>
    </source>
</reference>
<dbReference type="Proteomes" id="UP001183176">
    <property type="component" value="Unassembled WGS sequence"/>
</dbReference>
<feature type="compositionally biased region" description="Gly residues" evidence="1">
    <location>
        <begin position="313"/>
        <end position="335"/>
    </location>
</feature>
<dbReference type="Pfam" id="PF19590">
    <property type="entry name" value="TrbL_3"/>
    <property type="match status" value="1"/>
</dbReference>
<keyword evidence="2" id="KW-0812">Transmembrane</keyword>
<proteinExistence type="predicted"/>
<feature type="compositionally biased region" description="Low complexity" evidence="1">
    <location>
        <begin position="271"/>
        <end position="280"/>
    </location>
</feature>
<organism evidence="3 4">
    <name type="scientific">Jatrophihabitans lederbergiae</name>
    <dbReference type="NCBI Taxonomy" id="3075547"/>
    <lineage>
        <taxon>Bacteria</taxon>
        <taxon>Bacillati</taxon>
        <taxon>Actinomycetota</taxon>
        <taxon>Actinomycetes</taxon>
        <taxon>Jatrophihabitantales</taxon>
        <taxon>Jatrophihabitantaceae</taxon>
        <taxon>Jatrophihabitans</taxon>
    </lineage>
</organism>
<dbReference type="InterPro" id="IPR045782">
    <property type="entry name" value="TrbL_3"/>
</dbReference>
<name>A0ABU2JBW0_9ACTN</name>
<keyword evidence="4" id="KW-1185">Reference proteome</keyword>
<evidence type="ECO:0000313" key="4">
    <source>
        <dbReference type="Proteomes" id="UP001183176"/>
    </source>
</evidence>
<feature type="transmembrane region" description="Helical" evidence="2">
    <location>
        <begin position="180"/>
        <end position="201"/>
    </location>
</feature>
<comment type="caution">
    <text evidence="3">The sequence shown here is derived from an EMBL/GenBank/DDBJ whole genome shotgun (WGS) entry which is preliminary data.</text>
</comment>
<feature type="transmembrane region" description="Helical" evidence="2">
    <location>
        <begin position="151"/>
        <end position="174"/>
    </location>
</feature>
<feature type="compositionally biased region" description="Low complexity" evidence="1">
    <location>
        <begin position="289"/>
        <end position="312"/>
    </location>
</feature>
<evidence type="ECO:0008006" key="5">
    <source>
        <dbReference type="Google" id="ProtNLM"/>
    </source>
</evidence>
<dbReference type="EMBL" id="JAVREH010000018">
    <property type="protein sequence ID" value="MDT0262466.1"/>
    <property type="molecule type" value="Genomic_DNA"/>
</dbReference>
<feature type="transmembrane region" description="Helical" evidence="2">
    <location>
        <begin position="37"/>
        <end position="57"/>
    </location>
</feature>
<evidence type="ECO:0000256" key="1">
    <source>
        <dbReference type="SAM" id="MobiDB-lite"/>
    </source>
</evidence>
<dbReference type="RefSeq" id="WP_311423615.1">
    <property type="nucleotide sequence ID" value="NZ_JAVREH010000018.1"/>
</dbReference>
<sequence length="373" mass="35583">MADVMKALMTFWINTPEPDLSSSSGVITTLDNLTRPLVAFAAVLGLLVGGVRMAWTARAEQSGQSILRGLLLMTIVTAAGATIVEVTLTGFDLLAKSILDNGFDGHSVGERLTALGSLPGVGGGLVFLLAFFGMIASLVQVGIMLVRGAILAVLVGILPVAAGSSITEAGYSWFKRLCGWIFSFVLYKLVAAIIYAAAFTMIGDAKDLAGIVSGFSLLIVAILALPALLRLLPPSAEAMGGGSGGAMAGMVAAAATGAVSLSGNGSGGSSGPTPTASPGLKGEGGPSGSSGTSGKSAGSQALPSGGKAASGAGQAGASGAGAAGAGAGAGGGGAAAGAAAGAGPVGAGVGVLEKVHSGAKSVANGAVGEGGSQ</sequence>